<organism evidence="3">
    <name type="scientific">Aegilops tauschii</name>
    <name type="common">Tausch's goatgrass</name>
    <name type="synonym">Aegilops squarrosa</name>
    <dbReference type="NCBI Taxonomy" id="37682"/>
    <lineage>
        <taxon>Eukaryota</taxon>
        <taxon>Viridiplantae</taxon>
        <taxon>Streptophyta</taxon>
        <taxon>Embryophyta</taxon>
        <taxon>Tracheophyta</taxon>
        <taxon>Spermatophyta</taxon>
        <taxon>Magnoliopsida</taxon>
        <taxon>Liliopsida</taxon>
        <taxon>Poales</taxon>
        <taxon>Poaceae</taxon>
        <taxon>BOP clade</taxon>
        <taxon>Pooideae</taxon>
        <taxon>Triticodae</taxon>
        <taxon>Triticeae</taxon>
        <taxon>Triticinae</taxon>
        <taxon>Aegilops</taxon>
    </lineage>
</organism>
<dbReference type="InterPro" id="IPR036291">
    <property type="entry name" value="NAD(P)-bd_dom_sf"/>
</dbReference>
<dbReference type="AlphaFoldDB" id="M8BUZ1"/>
<dbReference type="EnsemblPlants" id="EMT28845">
    <property type="protein sequence ID" value="EMT28845"/>
    <property type="gene ID" value="F775_02877"/>
</dbReference>
<evidence type="ECO:0000313" key="3">
    <source>
        <dbReference type="EnsemblPlants" id="EMT28845"/>
    </source>
</evidence>
<proteinExistence type="predicted"/>
<feature type="domain" description="NAD-dependent epimerase/dehydratase" evidence="2">
    <location>
        <begin position="98"/>
        <end position="289"/>
    </location>
</feature>
<dbReference type="PANTHER" id="PTHR10366:SF828">
    <property type="entry name" value="NAD-DEPENDENT EPIMERASE_DEHYDRATASE DOMAIN-CONTAINING PROTEIN"/>
    <property type="match status" value="1"/>
</dbReference>
<dbReference type="InterPro" id="IPR050425">
    <property type="entry name" value="NAD(P)_dehydrat-like"/>
</dbReference>
<accession>M8BUZ1</accession>
<evidence type="ECO:0000259" key="2">
    <source>
        <dbReference type="Pfam" id="PF01370"/>
    </source>
</evidence>
<name>M8BUZ1_AEGTA</name>
<dbReference type="SUPFAM" id="SSF51735">
    <property type="entry name" value="NAD(P)-binding Rossmann-fold domains"/>
    <property type="match status" value="1"/>
</dbReference>
<dbReference type="Pfam" id="PF01370">
    <property type="entry name" value="Epimerase"/>
    <property type="match status" value="1"/>
</dbReference>
<dbReference type="GO" id="GO:0016616">
    <property type="term" value="F:oxidoreductase activity, acting on the CH-OH group of donors, NAD or NADP as acceptor"/>
    <property type="evidence" value="ECO:0007669"/>
    <property type="project" value="TreeGrafter"/>
</dbReference>
<dbReference type="CDD" id="cd08958">
    <property type="entry name" value="FR_SDR_e"/>
    <property type="match status" value="1"/>
</dbReference>
<protein>
    <submittedName>
        <fullName evidence="3">Dihydroflavonol-4-reductase</fullName>
    </submittedName>
</protein>
<dbReference type="FunFam" id="3.40.50.720:FF:001885">
    <property type="entry name" value="Dihydroflavonol-4-reductase"/>
    <property type="match status" value="1"/>
</dbReference>
<reference evidence="3" key="1">
    <citation type="submission" date="2015-06" db="UniProtKB">
        <authorList>
            <consortium name="EnsemblPlants"/>
        </authorList>
    </citation>
    <scope>IDENTIFICATION</scope>
</reference>
<dbReference type="InterPro" id="IPR001509">
    <property type="entry name" value="Epimerase_deHydtase"/>
</dbReference>
<keyword evidence="1" id="KW-0560">Oxidoreductase</keyword>
<sequence>MQHEFRHTATAHACDLAGVLPAVAVEVVREGVGLTGSLGGARVDVTGDLTFVGHMQLVHLNLAISTIERDPNRLDCFSWPADPSGDAKNAHLKVLEGAEERLQLVKADLLDYDSVAAAIAGCEGVFHVACPVPSGRSTDPETEIIAPAVTGTLNVLKACHEAKVKRVVMVSSGAAVVANPNWPKGKAFDEESWSDEDHCRKNGDWYYLSKTLAEREAFAYAAKTGLDIVTICPSLVIGPLIQSRVNSSSKVLLNYLKGEHDTVENKSRDIVDVRDVADAILLAYENPEMSGRYICNSPAIRVSDMINILETLYPTYIYPKSITEVEDNLIYSSEKLQKLGWTFRPVEKTLGDSVESYKASGILN</sequence>
<dbReference type="Gene3D" id="3.40.50.720">
    <property type="entry name" value="NAD(P)-binding Rossmann-like Domain"/>
    <property type="match status" value="1"/>
</dbReference>
<evidence type="ECO:0000256" key="1">
    <source>
        <dbReference type="ARBA" id="ARBA00023002"/>
    </source>
</evidence>
<dbReference type="PANTHER" id="PTHR10366">
    <property type="entry name" value="NAD DEPENDENT EPIMERASE/DEHYDRATASE"/>
    <property type="match status" value="1"/>
</dbReference>